<evidence type="ECO:0000313" key="1">
    <source>
        <dbReference type="EMBL" id="KAF0735487.1"/>
    </source>
</evidence>
<reference evidence="1 2" key="1">
    <citation type="submission" date="2019-07" db="EMBL/GenBank/DDBJ databases">
        <title>Genomics analysis of Aphanomyces spp. identifies a new class of oomycete effector associated with host adaptation.</title>
        <authorList>
            <person name="Gaulin E."/>
        </authorList>
    </citation>
    <scope>NUCLEOTIDE SEQUENCE [LARGE SCALE GENOMIC DNA]</scope>
    <source>
        <strain evidence="1 2">ATCC 201684</strain>
    </source>
</reference>
<keyword evidence="2" id="KW-1185">Reference proteome</keyword>
<accession>A0A6G0X664</accession>
<organism evidence="1 2">
    <name type="scientific">Aphanomyces euteiches</name>
    <dbReference type="NCBI Taxonomy" id="100861"/>
    <lineage>
        <taxon>Eukaryota</taxon>
        <taxon>Sar</taxon>
        <taxon>Stramenopiles</taxon>
        <taxon>Oomycota</taxon>
        <taxon>Saprolegniomycetes</taxon>
        <taxon>Saprolegniales</taxon>
        <taxon>Verrucalvaceae</taxon>
        <taxon>Aphanomyces</taxon>
    </lineage>
</organism>
<comment type="caution">
    <text evidence="1">The sequence shown here is derived from an EMBL/GenBank/DDBJ whole genome shotgun (WGS) entry which is preliminary data.</text>
</comment>
<evidence type="ECO:0000313" key="2">
    <source>
        <dbReference type="Proteomes" id="UP000481153"/>
    </source>
</evidence>
<dbReference type="AlphaFoldDB" id="A0A6G0X664"/>
<gene>
    <name evidence="1" type="ORF">Ae201684_008054</name>
</gene>
<dbReference type="EMBL" id="VJMJ01000096">
    <property type="protein sequence ID" value="KAF0735487.1"/>
    <property type="molecule type" value="Genomic_DNA"/>
</dbReference>
<sequence length="73" mass="8286">MCLVFTDQKLTQSLGLGSLVRSKIWPHEEVWAIQCENVAFRPTSSFGSLKSDENWQHACPLDQSTLSHPLLWS</sequence>
<protein>
    <submittedName>
        <fullName evidence="1">Uncharacterized protein</fullName>
    </submittedName>
</protein>
<proteinExistence type="predicted"/>
<name>A0A6G0X664_9STRA</name>
<dbReference type="Proteomes" id="UP000481153">
    <property type="component" value="Unassembled WGS sequence"/>
</dbReference>